<dbReference type="EMBL" id="BARS01013514">
    <property type="protein sequence ID" value="GAF97497.1"/>
    <property type="molecule type" value="Genomic_DNA"/>
</dbReference>
<keyword evidence="8" id="KW-0274">FAD</keyword>
<dbReference type="InterPro" id="IPR015864">
    <property type="entry name" value="FAD_synthase"/>
</dbReference>
<dbReference type="GO" id="GO:0009231">
    <property type="term" value="P:riboflavin biosynthetic process"/>
    <property type="evidence" value="ECO:0007669"/>
    <property type="project" value="InterPro"/>
</dbReference>
<dbReference type="UniPathway" id="UPA00277">
    <property type="reaction ID" value="UER00407"/>
</dbReference>
<proteinExistence type="predicted"/>
<dbReference type="AlphaFoldDB" id="X0UAX8"/>
<dbReference type="Pfam" id="PF06574">
    <property type="entry name" value="FAD_syn"/>
    <property type="match status" value="1"/>
</dbReference>
<accession>X0UAX8</accession>
<dbReference type="CDD" id="cd02064">
    <property type="entry name" value="FAD_synthetase_N"/>
    <property type="match status" value="1"/>
</dbReference>
<evidence type="ECO:0000256" key="3">
    <source>
        <dbReference type="ARBA" id="ARBA00022630"/>
    </source>
</evidence>
<evidence type="ECO:0000256" key="6">
    <source>
        <dbReference type="ARBA" id="ARBA00022695"/>
    </source>
</evidence>
<dbReference type="GO" id="GO:0005524">
    <property type="term" value="F:ATP binding"/>
    <property type="evidence" value="ECO:0007669"/>
    <property type="project" value="UniProtKB-KW"/>
</dbReference>
<protein>
    <recommendedName>
        <fullName evidence="2">FAD synthase</fullName>
        <ecNumber evidence="2">2.7.7.2</ecNumber>
    </recommendedName>
</protein>
<feature type="non-terminal residue" evidence="11">
    <location>
        <position position="1"/>
    </location>
</feature>
<feature type="non-terminal residue" evidence="11">
    <location>
        <position position="143"/>
    </location>
</feature>
<keyword evidence="5" id="KW-0808">Transferase</keyword>
<dbReference type="GO" id="GO:0003919">
    <property type="term" value="F:FMN adenylyltransferase activity"/>
    <property type="evidence" value="ECO:0007669"/>
    <property type="project" value="UniProtKB-EC"/>
</dbReference>
<evidence type="ECO:0000259" key="10">
    <source>
        <dbReference type="Pfam" id="PF06574"/>
    </source>
</evidence>
<evidence type="ECO:0000256" key="4">
    <source>
        <dbReference type="ARBA" id="ARBA00022643"/>
    </source>
</evidence>
<evidence type="ECO:0000256" key="9">
    <source>
        <dbReference type="ARBA" id="ARBA00022840"/>
    </source>
</evidence>
<evidence type="ECO:0000256" key="7">
    <source>
        <dbReference type="ARBA" id="ARBA00022741"/>
    </source>
</evidence>
<dbReference type="GO" id="GO:0006747">
    <property type="term" value="P:FAD biosynthetic process"/>
    <property type="evidence" value="ECO:0007669"/>
    <property type="project" value="UniProtKB-UniPathway"/>
</dbReference>
<gene>
    <name evidence="11" type="ORF">S01H1_23415</name>
</gene>
<dbReference type="InterPro" id="IPR014729">
    <property type="entry name" value="Rossmann-like_a/b/a_fold"/>
</dbReference>
<keyword evidence="7" id="KW-0547">Nucleotide-binding</keyword>
<evidence type="ECO:0000256" key="2">
    <source>
        <dbReference type="ARBA" id="ARBA00012393"/>
    </source>
</evidence>
<sequence length="143" mass="15567">AAEGLVSGVVTFQHHPRLVFSPQSKITCLTSLQERIRLLESLGVSHTVTLSFTPELSQLSAREFIALLKRYLRMRGLVIGPDFALGKGREGDAQGLKALGEELDFSVEVVPPRVWQGEVVSSTAIRGALSRGDVMKVQGRIQA</sequence>
<name>X0UAX8_9ZZZZ</name>
<organism evidence="11">
    <name type="scientific">marine sediment metagenome</name>
    <dbReference type="NCBI Taxonomy" id="412755"/>
    <lineage>
        <taxon>unclassified sequences</taxon>
        <taxon>metagenomes</taxon>
        <taxon>ecological metagenomes</taxon>
    </lineage>
</organism>
<keyword evidence="9" id="KW-0067">ATP-binding</keyword>
<comment type="caution">
    <text evidence="11">The sequence shown here is derived from an EMBL/GenBank/DDBJ whole genome shotgun (WGS) entry which is preliminary data.</text>
</comment>
<dbReference type="Gene3D" id="3.40.50.620">
    <property type="entry name" value="HUPs"/>
    <property type="match status" value="1"/>
</dbReference>
<feature type="domain" description="FAD synthetase" evidence="10">
    <location>
        <begin position="3"/>
        <end position="124"/>
    </location>
</feature>
<keyword evidence="6" id="KW-0548">Nucleotidyltransferase</keyword>
<dbReference type="SUPFAM" id="SSF52374">
    <property type="entry name" value="Nucleotidylyl transferase"/>
    <property type="match status" value="1"/>
</dbReference>
<reference evidence="11" key="1">
    <citation type="journal article" date="2014" name="Front. Microbiol.">
        <title>High frequency of phylogenetically diverse reductive dehalogenase-homologous genes in deep subseafloor sedimentary metagenomes.</title>
        <authorList>
            <person name="Kawai M."/>
            <person name="Futagami T."/>
            <person name="Toyoda A."/>
            <person name="Takaki Y."/>
            <person name="Nishi S."/>
            <person name="Hori S."/>
            <person name="Arai W."/>
            <person name="Tsubouchi T."/>
            <person name="Morono Y."/>
            <person name="Uchiyama I."/>
            <person name="Ito T."/>
            <person name="Fujiyama A."/>
            <person name="Inagaki F."/>
            <person name="Takami H."/>
        </authorList>
    </citation>
    <scope>NUCLEOTIDE SEQUENCE</scope>
    <source>
        <strain evidence="11">Expedition CK06-06</strain>
    </source>
</reference>
<evidence type="ECO:0000256" key="5">
    <source>
        <dbReference type="ARBA" id="ARBA00022679"/>
    </source>
</evidence>
<keyword evidence="4" id="KW-0288">FMN</keyword>
<keyword evidence="3" id="KW-0285">Flavoprotein</keyword>
<dbReference type="EC" id="2.7.7.2" evidence="2"/>
<evidence type="ECO:0000313" key="11">
    <source>
        <dbReference type="EMBL" id="GAF97497.1"/>
    </source>
</evidence>
<comment type="pathway">
    <text evidence="1">Cofactor biosynthesis; FAD biosynthesis; FAD from FMN: step 1/1.</text>
</comment>
<evidence type="ECO:0000256" key="8">
    <source>
        <dbReference type="ARBA" id="ARBA00022827"/>
    </source>
</evidence>
<evidence type="ECO:0000256" key="1">
    <source>
        <dbReference type="ARBA" id="ARBA00004726"/>
    </source>
</evidence>